<evidence type="ECO:0000313" key="10">
    <source>
        <dbReference type="Proteomes" id="UP000657372"/>
    </source>
</evidence>
<evidence type="ECO:0000256" key="8">
    <source>
        <dbReference type="RuleBase" id="RU364100"/>
    </source>
</evidence>
<proteinExistence type="inferred from homology"/>
<protein>
    <recommendedName>
        <fullName evidence="8">Abasic site processing protein</fullName>
        <ecNumber evidence="8">3.4.-.-</ecNumber>
    </recommendedName>
</protein>
<evidence type="ECO:0000256" key="2">
    <source>
        <dbReference type="ARBA" id="ARBA00022670"/>
    </source>
</evidence>
<dbReference type="Pfam" id="PF02586">
    <property type="entry name" value="SRAP"/>
    <property type="match status" value="1"/>
</dbReference>
<comment type="similarity">
    <text evidence="1 8">Belongs to the SOS response-associated peptidase family.</text>
</comment>
<organism evidence="9 10">
    <name type="scientific">Herminiimonas contaminans</name>
    <dbReference type="NCBI Taxonomy" id="1111140"/>
    <lineage>
        <taxon>Bacteria</taxon>
        <taxon>Pseudomonadati</taxon>
        <taxon>Pseudomonadota</taxon>
        <taxon>Betaproteobacteria</taxon>
        <taxon>Burkholderiales</taxon>
        <taxon>Oxalobacteraceae</taxon>
        <taxon>Herminiimonas</taxon>
    </lineage>
</organism>
<dbReference type="SUPFAM" id="SSF143081">
    <property type="entry name" value="BB1717-like"/>
    <property type="match status" value="1"/>
</dbReference>
<keyword evidence="2 8" id="KW-0645">Protease</keyword>
<dbReference type="Proteomes" id="UP000657372">
    <property type="component" value="Unassembled WGS sequence"/>
</dbReference>
<evidence type="ECO:0000256" key="4">
    <source>
        <dbReference type="ARBA" id="ARBA00022801"/>
    </source>
</evidence>
<accession>A0ABS0ESH5</accession>
<dbReference type="RefSeq" id="WP_195875347.1">
    <property type="nucleotide sequence ID" value="NZ_JADOEL010000005.1"/>
</dbReference>
<evidence type="ECO:0000256" key="3">
    <source>
        <dbReference type="ARBA" id="ARBA00022763"/>
    </source>
</evidence>
<dbReference type="InterPro" id="IPR036590">
    <property type="entry name" value="SRAP-like"/>
</dbReference>
<sequence length="216" mass="24668">MCVTYTPSRREELAEIFRSPAPTDATWPDQTWQDYDAPIIRFDDRGERETIIASYGMVPQNQIHGTGKKFSTMNARAETIGERRSYAKPWREGQLCLVPMTVFYEPNWETGKHVRWGIGMADASPFAVAGLWRESKSPEGETVHSFTQLTINADDHPLMNHFHKPGEEKRSLVIVPATDWDDWLSCRNPEIARSFLRPYPADAMTAAPVPDKTRSR</sequence>
<dbReference type="EC" id="3.4.-.-" evidence="8"/>
<keyword evidence="10" id="KW-1185">Reference proteome</keyword>
<keyword evidence="4 8" id="KW-0378">Hydrolase</keyword>
<dbReference type="Gene3D" id="3.90.1680.10">
    <property type="entry name" value="SOS response associated peptidase-like"/>
    <property type="match status" value="1"/>
</dbReference>
<dbReference type="EMBL" id="JADOEL010000005">
    <property type="protein sequence ID" value="MBF8177796.1"/>
    <property type="molecule type" value="Genomic_DNA"/>
</dbReference>
<comment type="caution">
    <text evidence="9">The sequence shown here is derived from an EMBL/GenBank/DDBJ whole genome shotgun (WGS) entry which is preliminary data.</text>
</comment>
<name>A0ABS0ESH5_9BURK</name>
<evidence type="ECO:0000256" key="7">
    <source>
        <dbReference type="ARBA" id="ARBA00023239"/>
    </source>
</evidence>
<keyword evidence="6" id="KW-0238">DNA-binding</keyword>
<gene>
    <name evidence="9" type="ORF">IXC47_08900</name>
</gene>
<dbReference type="InterPro" id="IPR003738">
    <property type="entry name" value="SRAP"/>
</dbReference>
<keyword evidence="3" id="KW-0227">DNA damage</keyword>
<dbReference type="PANTHER" id="PTHR13604">
    <property type="entry name" value="DC12-RELATED"/>
    <property type="match status" value="1"/>
</dbReference>
<reference evidence="9 10" key="1">
    <citation type="submission" date="2020-11" db="EMBL/GenBank/DDBJ databases">
        <title>WGS of Herminiimonas contaminans strain Marseille-Q4544 isolated from planarians Schmidtea mediterranea.</title>
        <authorList>
            <person name="Kangale L."/>
        </authorList>
    </citation>
    <scope>NUCLEOTIDE SEQUENCE [LARGE SCALE GENOMIC DNA]</scope>
    <source>
        <strain evidence="9 10">Marseille-Q4544</strain>
    </source>
</reference>
<keyword evidence="7" id="KW-0456">Lyase</keyword>
<dbReference type="PANTHER" id="PTHR13604:SF0">
    <property type="entry name" value="ABASIC SITE PROCESSING PROTEIN HMCES"/>
    <property type="match status" value="1"/>
</dbReference>
<evidence type="ECO:0000256" key="1">
    <source>
        <dbReference type="ARBA" id="ARBA00008136"/>
    </source>
</evidence>
<evidence type="ECO:0000256" key="6">
    <source>
        <dbReference type="ARBA" id="ARBA00023125"/>
    </source>
</evidence>
<evidence type="ECO:0000313" key="9">
    <source>
        <dbReference type="EMBL" id="MBF8177796.1"/>
    </source>
</evidence>
<keyword evidence="5" id="KW-0190">Covalent protein-DNA linkage</keyword>
<evidence type="ECO:0000256" key="5">
    <source>
        <dbReference type="ARBA" id="ARBA00023124"/>
    </source>
</evidence>